<dbReference type="Gene3D" id="3.30.70.2860">
    <property type="match status" value="1"/>
</dbReference>
<proteinExistence type="inferred from homology"/>
<dbReference type="InterPro" id="IPR036425">
    <property type="entry name" value="MoaB/Mog-like_dom_sf"/>
</dbReference>
<dbReference type="PANTHER" id="PTHR13939">
    <property type="entry name" value="NICOTINAMIDE-NUCLEOTIDE AMIDOHYDROLASE PNCC"/>
    <property type="match status" value="1"/>
</dbReference>
<dbReference type="Pfam" id="PF18146">
    <property type="entry name" value="CinA_KH"/>
    <property type="match status" value="1"/>
</dbReference>
<name>F1TEU9_9FIRM</name>
<dbReference type="STRING" id="588581.Cpap_1658"/>
<dbReference type="PIRSF" id="PIRSF006728">
    <property type="entry name" value="CinA"/>
    <property type="match status" value="1"/>
</dbReference>
<dbReference type="HAMAP" id="MF_00226_B">
    <property type="entry name" value="CinA_B"/>
    <property type="match status" value="1"/>
</dbReference>
<dbReference type="InterPro" id="IPR008135">
    <property type="entry name" value="Competence-induced_CinA"/>
</dbReference>
<dbReference type="SMART" id="SM00852">
    <property type="entry name" value="MoCF_biosynth"/>
    <property type="match status" value="1"/>
</dbReference>
<dbReference type="InterPro" id="IPR008136">
    <property type="entry name" value="CinA_C"/>
</dbReference>
<accession>F1TEU9</accession>
<dbReference type="InterPro" id="IPR001453">
    <property type="entry name" value="MoaB/Mog_dom"/>
</dbReference>
<organism evidence="3 4">
    <name type="scientific">Ruminiclostridium papyrosolvens DSM 2782</name>
    <dbReference type="NCBI Taxonomy" id="588581"/>
    <lineage>
        <taxon>Bacteria</taxon>
        <taxon>Bacillati</taxon>
        <taxon>Bacillota</taxon>
        <taxon>Clostridia</taxon>
        <taxon>Eubacteriales</taxon>
        <taxon>Oscillospiraceae</taxon>
        <taxon>Ruminiclostridium</taxon>
    </lineage>
</organism>
<dbReference type="InterPro" id="IPR050101">
    <property type="entry name" value="CinA"/>
</dbReference>
<dbReference type="eggNOG" id="COG1058">
    <property type="taxonomic scope" value="Bacteria"/>
</dbReference>
<dbReference type="OrthoDB" id="9801454at2"/>
<comment type="similarity">
    <text evidence="1">Belongs to the CinA family.</text>
</comment>
<dbReference type="Pfam" id="PF02464">
    <property type="entry name" value="CinA"/>
    <property type="match status" value="1"/>
</dbReference>
<dbReference type="PANTHER" id="PTHR13939:SF0">
    <property type="entry name" value="NMN AMIDOHYDROLASE-LIKE PROTEIN YFAY"/>
    <property type="match status" value="1"/>
</dbReference>
<comment type="caution">
    <text evidence="3">The sequence shown here is derived from an EMBL/GenBank/DDBJ whole genome shotgun (WGS) entry which is preliminary data.</text>
</comment>
<dbReference type="Gene3D" id="3.40.980.10">
    <property type="entry name" value="MoaB/Mog-like domain"/>
    <property type="match status" value="1"/>
</dbReference>
<reference evidence="3" key="1">
    <citation type="submission" date="2009-07" db="EMBL/GenBank/DDBJ databases">
        <authorList>
            <consortium name="US DOE Joint Genome Institute (JGI-PGF)"/>
            <person name="Lucas S."/>
            <person name="Copeland A."/>
            <person name="Lapidus A."/>
            <person name="Glavina del Rio T."/>
            <person name="Tice H."/>
            <person name="Bruce D."/>
            <person name="Goodwin L."/>
            <person name="Pitluck S."/>
            <person name="Larimer F."/>
            <person name="Land M.L."/>
            <person name="Mouttaki H."/>
            <person name="He Z."/>
            <person name="Zhou J."/>
            <person name="Hemme C.L."/>
        </authorList>
    </citation>
    <scope>NUCLEOTIDE SEQUENCE</scope>
    <source>
        <strain evidence="3">DSM 2782</strain>
    </source>
</reference>
<dbReference type="Pfam" id="PF00994">
    <property type="entry name" value="MoCF_biosynth"/>
    <property type="match status" value="1"/>
</dbReference>
<dbReference type="EMBL" id="ACXX02000009">
    <property type="protein sequence ID" value="EGD47265.1"/>
    <property type="molecule type" value="Genomic_DNA"/>
</dbReference>
<reference evidence="3" key="2">
    <citation type="submission" date="2011-01" db="EMBL/GenBank/DDBJ databases">
        <title>The Non-contiguous Finished genome of Clostridium papyrosolvens.</title>
        <authorList>
            <person name="Lucas S."/>
            <person name="Copeland A."/>
            <person name="Lapidus A."/>
            <person name="Cheng J.-F."/>
            <person name="Goodwin L."/>
            <person name="Pitluck S."/>
            <person name="Misra M."/>
            <person name="Chertkov O."/>
            <person name="Detter J.C."/>
            <person name="Han C."/>
            <person name="Tapia R."/>
            <person name="Land M."/>
            <person name="Hauser L."/>
            <person name="Kyrpides N."/>
            <person name="Ivanova N."/>
            <person name="Pagani I."/>
            <person name="Mouttaki H."/>
            <person name="He Z."/>
            <person name="Zhou J."/>
            <person name="Hemme C.L."/>
            <person name="Woyke T."/>
        </authorList>
    </citation>
    <scope>NUCLEOTIDE SEQUENCE [LARGE SCALE GENOMIC DNA]</scope>
    <source>
        <strain evidence="3">DSM 2782</strain>
    </source>
</reference>
<dbReference type="eggNOG" id="COG1546">
    <property type="taxonomic scope" value="Bacteria"/>
</dbReference>
<evidence type="ECO:0000313" key="4">
    <source>
        <dbReference type="Proteomes" id="UP000003860"/>
    </source>
</evidence>
<dbReference type="NCBIfam" id="NF001813">
    <property type="entry name" value="PRK00549.1"/>
    <property type="match status" value="1"/>
</dbReference>
<dbReference type="Gene3D" id="3.90.950.20">
    <property type="entry name" value="CinA-like"/>
    <property type="match status" value="1"/>
</dbReference>
<evidence type="ECO:0000313" key="3">
    <source>
        <dbReference type="EMBL" id="EGD47265.1"/>
    </source>
</evidence>
<evidence type="ECO:0000256" key="1">
    <source>
        <dbReference type="HAMAP-Rule" id="MF_00226"/>
    </source>
</evidence>
<evidence type="ECO:0000259" key="2">
    <source>
        <dbReference type="SMART" id="SM00852"/>
    </source>
</evidence>
<dbReference type="InterPro" id="IPR041424">
    <property type="entry name" value="CinA_KH"/>
</dbReference>
<dbReference type="CDD" id="cd00885">
    <property type="entry name" value="cinA"/>
    <property type="match status" value="1"/>
</dbReference>
<dbReference type="SUPFAM" id="SSF142433">
    <property type="entry name" value="CinA-like"/>
    <property type="match status" value="1"/>
</dbReference>
<protein>
    <recommendedName>
        <fullName evidence="1">Putative competence-damage inducible protein</fullName>
    </recommendedName>
</protein>
<dbReference type="NCBIfam" id="TIGR00177">
    <property type="entry name" value="molyb_syn"/>
    <property type="match status" value="1"/>
</dbReference>
<keyword evidence="4" id="KW-1185">Reference proteome</keyword>
<dbReference type="NCBIfam" id="TIGR00200">
    <property type="entry name" value="cinA_nterm"/>
    <property type="match status" value="1"/>
</dbReference>
<dbReference type="InterPro" id="IPR036653">
    <property type="entry name" value="CinA-like_C"/>
</dbReference>
<dbReference type="Proteomes" id="UP000003860">
    <property type="component" value="Unassembled WGS sequence"/>
</dbReference>
<sequence>MKAEILAVGTELLMGQIVNTNAQYISSKLPEAGVGVYYHSVVGDNPDRLEDSLKLALERCDIVITTGGLGPTQDDLTKETISRVCGKKLVIHEESLNKIKNYFSRLGRQMTPNNEKQAYMPEGCIVLKNNNGTAPGCIIEMGEKAVIMLPGPPVEMKPMFLDYVMPYFKNKGAYSLKSVILRVFGIGESAMETKIMDLIDGQTNPTIATYAKEGEVTIRITASVPMGQSAEQILMPVVNEIKRRTGENLYSDKDETLDSVAAGLLFENNITIATAESCTGGLISEMLTDVPGISKVFMGGAVTYSNEAKMEYLGVKEQTLKAHGAVSRETAAEMAEGIRKRLKTDIGISVTGIAGPGGGTDEKPVGLVYVGLSSEGGTITKELRLSGNRKKIRTITALNVFDLIRRHVLKLEIDL</sequence>
<dbReference type="SUPFAM" id="SSF53218">
    <property type="entry name" value="Molybdenum cofactor biosynthesis proteins"/>
    <property type="match status" value="1"/>
</dbReference>
<feature type="domain" description="MoaB/Mog" evidence="2">
    <location>
        <begin position="4"/>
        <end position="170"/>
    </location>
</feature>
<dbReference type="RefSeq" id="WP_004620385.1">
    <property type="nucleotide sequence ID" value="NZ_ACXX02000009.1"/>
</dbReference>
<dbReference type="AlphaFoldDB" id="F1TEU9"/>
<dbReference type="NCBIfam" id="TIGR00199">
    <property type="entry name" value="PncC_domain"/>
    <property type="match status" value="1"/>
</dbReference>
<gene>
    <name evidence="1" type="primary">cinA</name>
    <name evidence="3" type="ORF">Cpap_1658</name>
</gene>